<dbReference type="InterPro" id="IPR036610">
    <property type="entry name" value="PEBP-like_sf"/>
</dbReference>
<protein>
    <submittedName>
        <fullName evidence="1">YbhB/YbcL family Raf kinase inhibitor-like protein</fullName>
    </submittedName>
</protein>
<dbReference type="Gene3D" id="3.90.280.10">
    <property type="entry name" value="PEBP-like"/>
    <property type="match status" value="1"/>
</dbReference>
<sequence>MSDTVPSWLKPRLGDPRPGHAGLAIARLGGEQTFGRGGFALSSPAFGPGQPLDPSFTADEEDAVAPPLEWTAPPPGSQELVLVVEDADNAAPRPFAHWTVWGLSPQKGKLLEGEIPPRVGKNAHGNSEWLLPEVAAGDPVHEYVFQLFALDLPLTLMPGASREDLFAAMDGHVTACTLTTATYAGPEEDEGADWDDEEI</sequence>
<name>A0A844YLH7_9SPHN</name>
<evidence type="ECO:0000313" key="2">
    <source>
        <dbReference type="Proteomes" id="UP000445582"/>
    </source>
</evidence>
<dbReference type="SUPFAM" id="SSF49777">
    <property type="entry name" value="PEBP-like"/>
    <property type="match status" value="1"/>
</dbReference>
<dbReference type="EMBL" id="WTYN01000003">
    <property type="protein sequence ID" value="MXO63784.1"/>
    <property type="molecule type" value="Genomic_DNA"/>
</dbReference>
<dbReference type="CDD" id="cd00865">
    <property type="entry name" value="PEBP_bact_arch"/>
    <property type="match status" value="1"/>
</dbReference>
<gene>
    <name evidence="1" type="ORF">GRI48_12260</name>
</gene>
<proteinExistence type="predicted"/>
<keyword evidence="2" id="KW-1185">Reference proteome</keyword>
<dbReference type="Pfam" id="PF01161">
    <property type="entry name" value="PBP"/>
    <property type="match status" value="1"/>
</dbReference>
<dbReference type="AlphaFoldDB" id="A0A844YLH7"/>
<reference evidence="1 2" key="1">
    <citation type="submission" date="2019-12" db="EMBL/GenBank/DDBJ databases">
        <title>Genomic-based taxomic classification of the family Erythrobacteraceae.</title>
        <authorList>
            <person name="Xu L."/>
        </authorList>
    </citation>
    <scope>NUCLEOTIDE SEQUENCE [LARGE SCALE GENOMIC DNA]</scope>
    <source>
        <strain evidence="1 2">MCCC 1A09965</strain>
    </source>
</reference>
<dbReference type="OrthoDB" id="9797506at2"/>
<dbReference type="RefSeq" id="WP_160676671.1">
    <property type="nucleotide sequence ID" value="NZ_WTYN01000003.1"/>
</dbReference>
<dbReference type="Proteomes" id="UP000445582">
    <property type="component" value="Unassembled WGS sequence"/>
</dbReference>
<dbReference type="InterPro" id="IPR008914">
    <property type="entry name" value="PEBP"/>
</dbReference>
<dbReference type="InterPro" id="IPR005247">
    <property type="entry name" value="YbhB_YbcL/LppC-like"/>
</dbReference>
<comment type="caution">
    <text evidence="1">The sequence shown here is derived from an EMBL/GenBank/DDBJ whole genome shotgun (WGS) entry which is preliminary data.</text>
</comment>
<organism evidence="1 2">
    <name type="scientific">Qipengyuania oceanensis</name>
    <dbReference type="NCBI Taxonomy" id="1463597"/>
    <lineage>
        <taxon>Bacteria</taxon>
        <taxon>Pseudomonadati</taxon>
        <taxon>Pseudomonadota</taxon>
        <taxon>Alphaproteobacteria</taxon>
        <taxon>Sphingomonadales</taxon>
        <taxon>Erythrobacteraceae</taxon>
        <taxon>Qipengyuania</taxon>
    </lineage>
</organism>
<accession>A0A844YLH7</accession>
<evidence type="ECO:0000313" key="1">
    <source>
        <dbReference type="EMBL" id="MXO63784.1"/>
    </source>
</evidence>